<dbReference type="AlphaFoldDB" id="A0A1H0H669"/>
<keyword evidence="1" id="KW-0812">Transmembrane</keyword>
<proteinExistence type="predicted"/>
<reference evidence="2 3" key="1">
    <citation type="submission" date="2016-10" db="EMBL/GenBank/DDBJ databases">
        <authorList>
            <person name="de Groot N.N."/>
        </authorList>
    </citation>
    <scope>NUCLEOTIDE SEQUENCE [LARGE SCALE GENOMIC DNA]</scope>
    <source>
        <strain evidence="2 3">CGMCC 1.5012</strain>
    </source>
</reference>
<keyword evidence="1" id="KW-1133">Transmembrane helix</keyword>
<protein>
    <submittedName>
        <fullName evidence="2">Uncharacterized protein</fullName>
    </submittedName>
</protein>
<dbReference type="EMBL" id="FNID01000062">
    <property type="protein sequence ID" value="SDO14638.1"/>
    <property type="molecule type" value="Genomic_DNA"/>
</dbReference>
<dbReference type="RefSeq" id="WP_092643751.1">
    <property type="nucleotide sequence ID" value="NZ_FNID01000062.1"/>
</dbReference>
<sequence length="133" mass="15097">MESKTLKRWSLICFIAALPALIVTDWYLKGFGLLVLFILLAAGLIFDQLARIYYPAYTVDNPAAFRRHRLLQLYTLILFLMSPMAVVYGNRLNLAFGVTAAALMIGLGLVLDQVARSRYRYHKIEQRGEGQTI</sequence>
<name>A0A1H0H669_9FIRM</name>
<feature type="transmembrane region" description="Helical" evidence="1">
    <location>
        <begin position="71"/>
        <end position="88"/>
    </location>
</feature>
<dbReference type="Proteomes" id="UP000199182">
    <property type="component" value="Unassembled WGS sequence"/>
</dbReference>
<accession>A0A1H0H669</accession>
<dbReference type="OrthoDB" id="2083611at2"/>
<feature type="transmembrane region" description="Helical" evidence="1">
    <location>
        <begin position="33"/>
        <end position="50"/>
    </location>
</feature>
<organism evidence="2 3">
    <name type="scientific">Acetanaerobacterium elongatum</name>
    <dbReference type="NCBI Taxonomy" id="258515"/>
    <lineage>
        <taxon>Bacteria</taxon>
        <taxon>Bacillati</taxon>
        <taxon>Bacillota</taxon>
        <taxon>Clostridia</taxon>
        <taxon>Eubacteriales</taxon>
        <taxon>Oscillospiraceae</taxon>
        <taxon>Acetanaerobacterium</taxon>
    </lineage>
</organism>
<keyword evidence="3" id="KW-1185">Reference proteome</keyword>
<evidence type="ECO:0000313" key="3">
    <source>
        <dbReference type="Proteomes" id="UP000199182"/>
    </source>
</evidence>
<evidence type="ECO:0000256" key="1">
    <source>
        <dbReference type="SAM" id="Phobius"/>
    </source>
</evidence>
<feature type="transmembrane region" description="Helical" evidence="1">
    <location>
        <begin position="94"/>
        <end position="111"/>
    </location>
</feature>
<dbReference type="STRING" id="258515.SAMN05192585_1623"/>
<keyword evidence="1" id="KW-0472">Membrane</keyword>
<evidence type="ECO:0000313" key="2">
    <source>
        <dbReference type="EMBL" id="SDO14638.1"/>
    </source>
</evidence>
<gene>
    <name evidence="2" type="ORF">SAMN05192585_1623</name>
</gene>
<feature type="transmembrane region" description="Helical" evidence="1">
    <location>
        <begin position="9"/>
        <end position="27"/>
    </location>
</feature>